<evidence type="ECO:0000313" key="2">
    <source>
        <dbReference type="Proteomes" id="UP001567537"/>
    </source>
</evidence>
<name>A0ABV4J5T0_9ACTN</name>
<evidence type="ECO:0000313" key="1">
    <source>
        <dbReference type="EMBL" id="MEZ3180760.1"/>
    </source>
</evidence>
<protein>
    <submittedName>
        <fullName evidence="1">Uncharacterized protein</fullName>
    </submittedName>
</protein>
<dbReference type="Proteomes" id="UP001567537">
    <property type="component" value="Unassembled WGS sequence"/>
</dbReference>
<dbReference type="EMBL" id="JAHWZY010000019">
    <property type="protein sequence ID" value="MEZ3180760.1"/>
    <property type="molecule type" value="Genomic_DNA"/>
</dbReference>
<sequence>MSTTVEPPTPDLTAPLSASAAALLDRLQAEFPLVRAVAQYETAAMHAVQLAALAVAGEMTDLDADSLAAAEDVMSAARAVLAEAGRLDLIGEAS</sequence>
<comment type="caution">
    <text evidence="1">The sequence shown here is derived from an EMBL/GenBank/DDBJ whole genome shotgun (WGS) entry which is preliminary data.</text>
</comment>
<organism evidence="1 2">
    <name type="scientific">Streptomyces pimonensis</name>
    <dbReference type="NCBI Taxonomy" id="2860288"/>
    <lineage>
        <taxon>Bacteria</taxon>
        <taxon>Bacillati</taxon>
        <taxon>Actinomycetota</taxon>
        <taxon>Actinomycetes</taxon>
        <taxon>Kitasatosporales</taxon>
        <taxon>Streptomycetaceae</taxon>
        <taxon>Streptomyces</taxon>
    </lineage>
</organism>
<keyword evidence="2" id="KW-1185">Reference proteome</keyword>
<dbReference type="RefSeq" id="WP_371239628.1">
    <property type="nucleotide sequence ID" value="NZ_JAHWZY010000019.1"/>
</dbReference>
<reference evidence="1 2" key="1">
    <citation type="journal article" date="2021" name="Res Sq">
        <title>Streptomyces Pimoensis sp. nov., Isolated From the Taklimakan Desert in Xinjiang, China.</title>
        <authorList>
            <person name="Zhang P."/>
            <person name="Luo X."/>
            <person name="Luo X."/>
            <person name="Liu Z."/>
            <person name="Xia Z."/>
            <person name="Wan C."/>
            <person name="zhang L."/>
        </authorList>
    </citation>
    <scope>NUCLEOTIDE SEQUENCE [LARGE SCALE GENOMIC DNA]</scope>
    <source>
        <strain evidence="1 2">TRM75549</strain>
    </source>
</reference>
<gene>
    <name evidence="1" type="ORF">KYY02_19330</name>
</gene>
<accession>A0ABV4J5T0</accession>
<proteinExistence type="predicted"/>